<keyword evidence="4" id="KW-1185">Reference proteome</keyword>
<accession>A0A1M4YFW6</accession>
<evidence type="ECO:0000256" key="2">
    <source>
        <dbReference type="HAMAP-Rule" id="MF_00795"/>
    </source>
</evidence>
<dbReference type="PANTHER" id="PTHR12598:SF0">
    <property type="entry name" value="COPPER HOMEOSTASIS PROTEIN CUTC HOMOLOG"/>
    <property type="match status" value="1"/>
</dbReference>
<sequence>MNKVVEVCCGSYYDCVQAYKGRADRVELNSALYMGGLTPTVGSLILTKKNTDLKVICMIRPRGAGFCYSKEDYETMMLDTKLMMENNADGIAFGCLDKDGDINIPQTKEIINIVKSYGKEKEVVFHRAFDCVKNPYKAIETLISLGIDRVLTSGLKEKAIHGVELLKELQEKYGQQIEILAGSGMNAENAKKLMEDTGVNQIHSSCKVWLKDYTTTKNNVSYAYSKDEYGYDVVDVDLVKQLVNSVKE</sequence>
<dbReference type="STRING" id="1533.SAMN05443638_12725"/>
<dbReference type="GO" id="GO:0005737">
    <property type="term" value="C:cytoplasm"/>
    <property type="evidence" value="ECO:0007669"/>
    <property type="project" value="UniProtKB-SubCell"/>
</dbReference>
<dbReference type="AlphaFoldDB" id="A0A1M4YFW6"/>
<dbReference type="Gene3D" id="3.20.20.380">
    <property type="entry name" value="Copper homeostasis (CutC) domain"/>
    <property type="match status" value="1"/>
</dbReference>
<reference evidence="3 4" key="1">
    <citation type="submission" date="2016-11" db="EMBL/GenBank/DDBJ databases">
        <authorList>
            <person name="Jaros S."/>
            <person name="Januszkiewicz K."/>
            <person name="Wedrychowicz H."/>
        </authorList>
    </citation>
    <scope>NUCLEOTIDE SEQUENCE [LARGE SCALE GENOMIC DNA]</scope>
    <source>
        <strain evidence="3 4">DSM 2631</strain>
    </source>
</reference>
<dbReference type="EMBL" id="FQVM01000027">
    <property type="protein sequence ID" value="SHF04558.1"/>
    <property type="molecule type" value="Genomic_DNA"/>
</dbReference>
<proteinExistence type="inferred from homology"/>
<dbReference type="InterPro" id="IPR036822">
    <property type="entry name" value="CutC-like_dom_sf"/>
</dbReference>
<comment type="subcellular location">
    <subcellularLocation>
        <location evidence="2">Cytoplasm</location>
    </subcellularLocation>
</comment>
<dbReference type="GO" id="GO:0005507">
    <property type="term" value="F:copper ion binding"/>
    <property type="evidence" value="ECO:0007669"/>
    <property type="project" value="TreeGrafter"/>
</dbReference>
<comment type="caution">
    <text evidence="2">Once thought to be involved in copper homeostasis, experiments in E.coli have shown this is not the case.</text>
</comment>
<dbReference type="OrthoDB" id="9815677at2"/>
<dbReference type="InterPro" id="IPR005627">
    <property type="entry name" value="CutC-like"/>
</dbReference>
<evidence type="ECO:0000313" key="4">
    <source>
        <dbReference type="Proteomes" id="UP000184035"/>
    </source>
</evidence>
<gene>
    <name evidence="2" type="primary">cutC</name>
    <name evidence="3" type="ORF">SAMN05443638_12725</name>
</gene>
<dbReference type="Proteomes" id="UP000184035">
    <property type="component" value="Unassembled WGS sequence"/>
</dbReference>
<dbReference type="PANTHER" id="PTHR12598">
    <property type="entry name" value="COPPER HOMEOSTASIS PROTEIN CUTC"/>
    <property type="match status" value="1"/>
</dbReference>
<dbReference type="RefSeq" id="WP_072897235.1">
    <property type="nucleotide sequence ID" value="NZ_FQVM01000027.1"/>
</dbReference>
<evidence type="ECO:0000256" key="1">
    <source>
        <dbReference type="ARBA" id="ARBA00007768"/>
    </source>
</evidence>
<dbReference type="SUPFAM" id="SSF110395">
    <property type="entry name" value="CutC-like"/>
    <property type="match status" value="1"/>
</dbReference>
<evidence type="ECO:0000313" key="3">
    <source>
        <dbReference type="EMBL" id="SHF04558.1"/>
    </source>
</evidence>
<organism evidence="3 4">
    <name type="scientific">Clostridium fallax</name>
    <dbReference type="NCBI Taxonomy" id="1533"/>
    <lineage>
        <taxon>Bacteria</taxon>
        <taxon>Bacillati</taxon>
        <taxon>Bacillota</taxon>
        <taxon>Clostridia</taxon>
        <taxon>Eubacteriales</taxon>
        <taxon>Clostridiaceae</taxon>
        <taxon>Clostridium</taxon>
    </lineage>
</organism>
<name>A0A1M4YFW6_9CLOT</name>
<protein>
    <recommendedName>
        <fullName evidence="2">PF03932 family protein CutC</fullName>
    </recommendedName>
</protein>
<dbReference type="Pfam" id="PF03932">
    <property type="entry name" value="CutC"/>
    <property type="match status" value="1"/>
</dbReference>
<comment type="similarity">
    <text evidence="1 2">Belongs to the CutC family.</text>
</comment>
<keyword evidence="2" id="KW-0963">Cytoplasm</keyword>
<dbReference type="HAMAP" id="MF_00795">
    <property type="entry name" value="CutC"/>
    <property type="match status" value="1"/>
</dbReference>